<dbReference type="GO" id="GO:0016791">
    <property type="term" value="F:phosphatase activity"/>
    <property type="evidence" value="ECO:0007669"/>
    <property type="project" value="UniProtKB-ARBA"/>
</dbReference>
<name>A0A1Q8SSF8_9GAMM</name>
<dbReference type="Gene3D" id="3.30.1240.10">
    <property type="match status" value="1"/>
</dbReference>
<dbReference type="SFLD" id="SFLDS00003">
    <property type="entry name" value="Haloacid_Dehalogenase"/>
    <property type="match status" value="1"/>
</dbReference>
<dbReference type="AlphaFoldDB" id="A0A1Q8SSF8"/>
<comment type="similarity">
    <text evidence="5">Belongs to the HAD-like hydrolase superfamily. Cof family.</text>
</comment>
<dbReference type="SFLD" id="SFLDG01140">
    <property type="entry name" value="C2.B:_Phosphomannomutase_and_P"/>
    <property type="match status" value="1"/>
</dbReference>
<reference evidence="6 7" key="1">
    <citation type="submission" date="2016-12" db="EMBL/GenBank/DDBJ databases">
        <title>Draft genome sequences of strains Salinicola socius SMB35, Salinicola sp. MH3R3-1 and Chromohalobacter sp. SMB17 from the Verkhnekamsk potash mining region of Russia.</title>
        <authorList>
            <person name="Mavrodi D.V."/>
            <person name="Olsson B.E."/>
            <person name="Korsakova E.S."/>
            <person name="Pyankova A."/>
            <person name="Mavrodi O.V."/>
            <person name="Plotnikova E.G."/>
        </authorList>
    </citation>
    <scope>NUCLEOTIDE SEQUENCE [LARGE SCALE GENOMIC DNA]</scope>
    <source>
        <strain evidence="6 7">SMB35</strain>
    </source>
</reference>
<evidence type="ECO:0000256" key="5">
    <source>
        <dbReference type="ARBA" id="ARBA00034778"/>
    </source>
</evidence>
<evidence type="ECO:0000256" key="4">
    <source>
        <dbReference type="ARBA" id="ARBA00022842"/>
    </source>
</evidence>
<evidence type="ECO:0000256" key="3">
    <source>
        <dbReference type="ARBA" id="ARBA00022801"/>
    </source>
</evidence>
<accession>A0A1Q8SSF8</accession>
<comment type="cofactor">
    <cofactor evidence="1">
        <name>Mg(2+)</name>
        <dbReference type="ChEBI" id="CHEBI:18420"/>
    </cofactor>
</comment>
<dbReference type="PANTHER" id="PTHR47267">
    <property type="match status" value="1"/>
</dbReference>
<sequence>MSQYLIASDLDNTLLNAEHRVDALTRDTLRTLSAQGQVIVLASGRHYHDIAAIRRQLEIPAWIISSNGAHLHDSEDRLVNETLVPTALVQALVDMPRPPTVRLNLYTQDRWLIDAEAPELLPLHAMSGFTYQVDDMQHLEHEHVGKVLYIGEPALLEPLERILRERHGEMLHITYSAANSLEIMYRGVNKATALSRALKALDIPIERALAFGDNFNDIEMLTLAGNAYVVSNAHPEVIDQLPRARTIGAHHESAVARALRQFFVLD</sequence>
<evidence type="ECO:0000313" key="6">
    <source>
        <dbReference type="EMBL" id="OLO04361.1"/>
    </source>
</evidence>
<keyword evidence="2" id="KW-0479">Metal-binding</keyword>
<dbReference type="Gene3D" id="3.40.50.1000">
    <property type="entry name" value="HAD superfamily/HAD-like"/>
    <property type="match status" value="1"/>
</dbReference>
<organism evidence="6 7">
    <name type="scientific">Salinicola socius</name>
    <dbReference type="NCBI Taxonomy" id="404433"/>
    <lineage>
        <taxon>Bacteria</taxon>
        <taxon>Pseudomonadati</taxon>
        <taxon>Pseudomonadota</taxon>
        <taxon>Gammaproteobacteria</taxon>
        <taxon>Oceanospirillales</taxon>
        <taxon>Halomonadaceae</taxon>
        <taxon>Salinicola</taxon>
    </lineage>
</organism>
<protein>
    <submittedName>
        <fullName evidence="6">Haloacid dehalogenase</fullName>
    </submittedName>
</protein>
<evidence type="ECO:0000256" key="2">
    <source>
        <dbReference type="ARBA" id="ARBA00022723"/>
    </source>
</evidence>
<comment type="caution">
    <text evidence="6">The sequence shown here is derived from an EMBL/GenBank/DDBJ whole genome shotgun (WGS) entry which is preliminary data.</text>
</comment>
<dbReference type="OrthoDB" id="5498330at2"/>
<dbReference type="InterPro" id="IPR000150">
    <property type="entry name" value="Cof"/>
</dbReference>
<dbReference type="Proteomes" id="UP000186878">
    <property type="component" value="Unassembled WGS sequence"/>
</dbReference>
<dbReference type="STRING" id="404433.BTW07_09395"/>
<evidence type="ECO:0000313" key="7">
    <source>
        <dbReference type="Proteomes" id="UP000186878"/>
    </source>
</evidence>
<dbReference type="InterPro" id="IPR006379">
    <property type="entry name" value="HAD-SF_hydro_IIB"/>
</dbReference>
<evidence type="ECO:0000256" key="1">
    <source>
        <dbReference type="ARBA" id="ARBA00001946"/>
    </source>
</evidence>
<keyword evidence="4" id="KW-0460">Magnesium</keyword>
<gene>
    <name evidence="6" type="ORF">BTW07_09395</name>
</gene>
<dbReference type="Pfam" id="PF08282">
    <property type="entry name" value="Hydrolase_3"/>
    <property type="match status" value="1"/>
</dbReference>
<dbReference type="InterPro" id="IPR023214">
    <property type="entry name" value="HAD_sf"/>
</dbReference>
<proteinExistence type="inferred from homology"/>
<dbReference type="CDD" id="cd07516">
    <property type="entry name" value="HAD_Pase"/>
    <property type="match status" value="1"/>
</dbReference>
<dbReference type="PANTHER" id="PTHR47267:SF4">
    <property type="entry name" value="PYRIDOXAL PHOSPHATE PHOSPHATASE YIGL"/>
    <property type="match status" value="1"/>
</dbReference>
<dbReference type="NCBIfam" id="TIGR00099">
    <property type="entry name" value="Cof-subfamily"/>
    <property type="match status" value="1"/>
</dbReference>
<dbReference type="InterPro" id="IPR036412">
    <property type="entry name" value="HAD-like_sf"/>
</dbReference>
<dbReference type="SUPFAM" id="SSF56784">
    <property type="entry name" value="HAD-like"/>
    <property type="match status" value="1"/>
</dbReference>
<dbReference type="NCBIfam" id="TIGR01484">
    <property type="entry name" value="HAD-SF-IIB"/>
    <property type="match status" value="1"/>
</dbReference>
<keyword evidence="7" id="KW-1185">Reference proteome</keyword>
<dbReference type="EMBL" id="MSDO01000011">
    <property type="protein sequence ID" value="OLO04361.1"/>
    <property type="molecule type" value="Genomic_DNA"/>
</dbReference>
<dbReference type="GO" id="GO:0000287">
    <property type="term" value="F:magnesium ion binding"/>
    <property type="evidence" value="ECO:0007669"/>
    <property type="project" value="UniProtKB-ARBA"/>
</dbReference>
<keyword evidence="3" id="KW-0378">Hydrolase</keyword>